<name>A0ACC2TKX4_9FUNG</name>
<dbReference type="Proteomes" id="UP001165960">
    <property type="component" value="Unassembled WGS sequence"/>
</dbReference>
<gene>
    <name evidence="1" type="ORF">DSO57_1039042</name>
</gene>
<reference evidence="1" key="1">
    <citation type="submission" date="2022-04" db="EMBL/GenBank/DDBJ databases">
        <title>Genome of the entomopathogenic fungus Entomophthora muscae.</title>
        <authorList>
            <person name="Elya C."/>
            <person name="Lovett B.R."/>
            <person name="Lee E."/>
            <person name="Macias A.M."/>
            <person name="Hajek A.E."/>
            <person name="De Bivort B.L."/>
            <person name="Kasson M.T."/>
            <person name="De Fine Licht H.H."/>
            <person name="Stajich J.E."/>
        </authorList>
    </citation>
    <scope>NUCLEOTIDE SEQUENCE</scope>
    <source>
        <strain evidence="1">Berkeley</strain>
    </source>
</reference>
<evidence type="ECO:0000313" key="2">
    <source>
        <dbReference type="Proteomes" id="UP001165960"/>
    </source>
</evidence>
<protein>
    <submittedName>
        <fullName evidence="1">Uncharacterized protein</fullName>
    </submittedName>
</protein>
<organism evidence="1 2">
    <name type="scientific">Entomophthora muscae</name>
    <dbReference type="NCBI Taxonomy" id="34485"/>
    <lineage>
        <taxon>Eukaryota</taxon>
        <taxon>Fungi</taxon>
        <taxon>Fungi incertae sedis</taxon>
        <taxon>Zoopagomycota</taxon>
        <taxon>Entomophthoromycotina</taxon>
        <taxon>Entomophthoromycetes</taxon>
        <taxon>Entomophthorales</taxon>
        <taxon>Entomophthoraceae</taxon>
        <taxon>Entomophthora</taxon>
    </lineage>
</organism>
<sequence length="128" mass="13802">MSKVEFSDTCLTEDSQNANAIVCSFTGCNSLILRAEKGKLGSKKLPEGCPTELALELSDSSEPCNNGEQKVWELASAMDFENVGVSKNVPNTDAKFLLCADCDRGPVGFMLPPMGPAYLFANKVLYKV</sequence>
<accession>A0ACC2TKX4</accession>
<keyword evidence="2" id="KW-1185">Reference proteome</keyword>
<dbReference type="EMBL" id="QTSX02002706">
    <property type="protein sequence ID" value="KAJ9075136.1"/>
    <property type="molecule type" value="Genomic_DNA"/>
</dbReference>
<proteinExistence type="predicted"/>
<comment type="caution">
    <text evidence="1">The sequence shown here is derived from an EMBL/GenBank/DDBJ whole genome shotgun (WGS) entry which is preliminary data.</text>
</comment>
<evidence type="ECO:0000313" key="1">
    <source>
        <dbReference type="EMBL" id="KAJ9075136.1"/>
    </source>
</evidence>